<feature type="compositionally biased region" description="Basic and acidic residues" evidence="1">
    <location>
        <begin position="322"/>
        <end position="342"/>
    </location>
</feature>
<dbReference type="AlphaFoldDB" id="A0A1E7FWM0"/>
<evidence type="ECO:0000256" key="1">
    <source>
        <dbReference type="SAM" id="MobiDB-lite"/>
    </source>
</evidence>
<name>A0A1E7FWM0_9STRA</name>
<feature type="compositionally biased region" description="Basic and acidic residues" evidence="1">
    <location>
        <begin position="1"/>
        <end position="15"/>
    </location>
</feature>
<dbReference type="KEGG" id="fcy:FRACYDRAFT_232708"/>
<dbReference type="OrthoDB" id="49514at2759"/>
<feature type="compositionally biased region" description="Low complexity" evidence="1">
    <location>
        <begin position="132"/>
        <end position="151"/>
    </location>
</feature>
<dbReference type="Proteomes" id="UP000095751">
    <property type="component" value="Unassembled WGS sequence"/>
</dbReference>
<feature type="compositionally biased region" description="Polar residues" evidence="1">
    <location>
        <begin position="37"/>
        <end position="46"/>
    </location>
</feature>
<evidence type="ECO:0000313" key="2">
    <source>
        <dbReference type="EMBL" id="OEU22550.1"/>
    </source>
</evidence>
<feature type="compositionally biased region" description="Basic and acidic residues" evidence="1">
    <location>
        <begin position="84"/>
        <end position="94"/>
    </location>
</feature>
<feature type="region of interest" description="Disordered" evidence="1">
    <location>
        <begin position="1"/>
        <end position="152"/>
    </location>
</feature>
<sequence length="582" mass="65243">MNEVDRQQQHSRDRGGIASSLSASTSVETTPPRLVTPNPTMVSPGTINFEYRHKPTASNDSLKYTSPMRPKEPNMRFNLSNNSTEKEKFAKADNNDFNPRKVPSSTSRQSSGSRSSNLHRSTRSSSKRDKSTTNGDTSSSSKSKLLSNNSSLRKHDPNSYKIFLLLLQPKLKTFELIQLIYSPNDTTIGNIIEMIPENATEPALGSQHYTGLCRPKTQEEIVDHELLASEPRSNTGVESAKITLGEILVAIPDGYNGTDVAVLAKQILSNPKIVKLLKRSDPLAPKRSRRSSKRGHKKTSRRSRSKEHVEVMEQFDEEDEIKQEQEKKESERRMREAMEHAAQKAAASNAEIPGSTNPSSINNIINGGNIVRSPSIVSLDGSGSIEEEKSVESSLQESIDESYSSWSKSFDASFASTVCSGLSKRSFRRRDRHSRRMRIIQRSVVTAFVIMLAMYFLDPRGYQRSDQEKLEDQAATTENPMGLTGILQCLFLLLSLYQVESIIRTSTTDLDEDGQRQSSFVEFLQSTMAMKKLKSRFSKKFKKPATRGAVGKYDLDDNTLTQKLRSFSLKQHPKVPTSIEKY</sequence>
<feature type="compositionally biased region" description="Low complexity" evidence="1">
    <location>
        <begin position="104"/>
        <end position="119"/>
    </location>
</feature>
<dbReference type="InParanoid" id="A0A1E7FWM0"/>
<feature type="compositionally biased region" description="Basic residues" evidence="1">
    <location>
        <begin position="286"/>
        <end position="305"/>
    </location>
</feature>
<dbReference type="PANTHER" id="PTHR23184:SF9">
    <property type="entry name" value="TETRATRICOPEPTIDE REPEAT PROTEIN 14"/>
    <property type="match status" value="1"/>
</dbReference>
<reference evidence="2 3" key="1">
    <citation type="submission" date="2016-09" db="EMBL/GenBank/DDBJ databases">
        <title>Extensive genetic diversity and differential bi-allelic expression allows diatom success in the polar Southern Ocean.</title>
        <authorList>
            <consortium name="DOE Joint Genome Institute"/>
            <person name="Mock T."/>
            <person name="Otillar R.P."/>
            <person name="Strauss J."/>
            <person name="Dupont C."/>
            <person name="Frickenhaus S."/>
            <person name="Maumus F."/>
            <person name="Mcmullan M."/>
            <person name="Sanges R."/>
            <person name="Schmutz J."/>
            <person name="Toseland A."/>
            <person name="Valas R."/>
            <person name="Veluchamy A."/>
            <person name="Ward B.J."/>
            <person name="Allen A."/>
            <person name="Barry K."/>
            <person name="Falciatore A."/>
            <person name="Ferrante M."/>
            <person name="Fortunato A.E."/>
            <person name="Gloeckner G."/>
            <person name="Gruber A."/>
            <person name="Hipkin R."/>
            <person name="Janech M."/>
            <person name="Kroth P."/>
            <person name="Leese F."/>
            <person name="Lindquist E."/>
            <person name="Lyon B.R."/>
            <person name="Martin J."/>
            <person name="Mayer C."/>
            <person name="Parker M."/>
            <person name="Quesneville H."/>
            <person name="Raymond J."/>
            <person name="Uhlig C."/>
            <person name="Valentin K.U."/>
            <person name="Worden A.Z."/>
            <person name="Armbrust E.V."/>
            <person name="Bowler C."/>
            <person name="Green B."/>
            <person name="Moulton V."/>
            <person name="Van Oosterhout C."/>
            <person name="Grigoriev I."/>
        </authorList>
    </citation>
    <scope>NUCLEOTIDE SEQUENCE [LARGE SCALE GENOMIC DNA]</scope>
    <source>
        <strain evidence="2 3">CCMP1102</strain>
    </source>
</reference>
<evidence type="ECO:0000313" key="3">
    <source>
        <dbReference type="Proteomes" id="UP000095751"/>
    </source>
</evidence>
<keyword evidence="3" id="KW-1185">Reference proteome</keyword>
<dbReference type="PANTHER" id="PTHR23184">
    <property type="entry name" value="TETRATRICOPEPTIDE REPEAT PROTEIN 14"/>
    <property type="match status" value="1"/>
</dbReference>
<feature type="compositionally biased region" description="Polar residues" evidence="1">
    <location>
        <begin position="19"/>
        <end position="29"/>
    </location>
</feature>
<feature type="region of interest" description="Disordered" evidence="1">
    <location>
        <begin position="278"/>
        <end position="359"/>
    </location>
</feature>
<proteinExistence type="predicted"/>
<protein>
    <submittedName>
        <fullName evidence="2">Uncharacterized protein</fullName>
    </submittedName>
</protein>
<accession>A0A1E7FWM0</accession>
<feature type="compositionally biased region" description="Low complexity" evidence="1">
    <location>
        <begin position="343"/>
        <end position="359"/>
    </location>
</feature>
<organism evidence="2 3">
    <name type="scientific">Fragilariopsis cylindrus CCMP1102</name>
    <dbReference type="NCBI Taxonomy" id="635003"/>
    <lineage>
        <taxon>Eukaryota</taxon>
        <taxon>Sar</taxon>
        <taxon>Stramenopiles</taxon>
        <taxon>Ochrophyta</taxon>
        <taxon>Bacillariophyta</taxon>
        <taxon>Bacillariophyceae</taxon>
        <taxon>Bacillariophycidae</taxon>
        <taxon>Bacillariales</taxon>
        <taxon>Bacillariaceae</taxon>
        <taxon>Fragilariopsis</taxon>
    </lineage>
</organism>
<dbReference type="InterPro" id="IPR039190">
    <property type="entry name" value="TTC14"/>
</dbReference>
<gene>
    <name evidence="2" type="ORF">FRACYDRAFT_232708</name>
</gene>
<dbReference type="EMBL" id="KV784353">
    <property type="protein sequence ID" value="OEU22550.1"/>
    <property type="molecule type" value="Genomic_DNA"/>
</dbReference>